<gene>
    <name evidence="2" type="ORF">D4N35_013525</name>
</gene>
<dbReference type="Proteomes" id="UP000273811">
    <property type="component" value="Unassembled WGS sequence"/>
</dbReference>
<proteinExistence type="inferred from homology"/>
<protein>
    <submittedName>
        <fullName evidence="2">Arsenate reductase family protein</fullName>
    </submittedName>
</protein>
<dbReference type="InterPro" id="IPR006504">
    <property type="entry name" value="Tscrpt_reg_Spx/MgsR"/>
</dbReference>
<dbReference type="AlphaFoldDB" id="A0A443IML4"/>
<dbReference type="PROSITE" id="PS51353">
    <property type="entry name" value="ARSC"/>
    <property type="match status" value="1"/>
</dbReference>
<name>A0A443IML4_9BACI</name>
<dbReference type="OrthoDB" id="9794155at2"/>
<dbReference type="PANTHER" id="PTHR30041:SF8">
    <property type="entry name" value="PROTEIN YFFB"/>
    <property type="match status" value="1"/>
</dbReference>
<dbReference type="Gene3D" id="3.40.30.10">
    <property type="entry name" value="Glutaredoxin"/>
    <property type="match status" value="1"/>
</dbReference>
<comment type="caution">
    <text evidence="2">The sequence shown here is derived from an EMBL/GenBank/DDBJ whole genome shotgun (WGS) entry which is preliminary data.</text>
</comment>
<accession>A0A443IML4</accession>
<dbReference type="PANTHER" id="PTHR30041">
    <property type="entry name" value="ARSENATE REDUCTASE"/>
    <property type="match status" value="1"/>
</dbReference>
<dbReference type="CDD" id="cd03036">
    <property type="entry name" value="ArsC_like"/>
    <property type="match status" value="1"/>
</dbReference>
<dbReference type="GeneID" id="56393090"/>
<dbReference type="SUPFAM" id="SSF52833">
    <property type="entry name" value="Thioredoxin-like"/>
    <property type="match status" value="1"/>
</dbReference>
<dbReference type="PROSITE" id="PS51354">
    <property type="entry name" value="GLUTAREDOXIN_2"/>
    <property type="match status" value="1"/>
</dbReference>
<evidence type="ECO:0000256" key="1">
    <source>
        <dbReference type="PROSITE-ProRule" id="PRU01282"/>
    </source>
</evidence>
<reference evidence="2" key="1">
    <citation type="submission" date="2018-12" db="EMBL/GenBank/DDBJ databases">
        <authorList>
            <person name="Sun L."/>
            <person name="Chen Z."/>
        </authorList>
    </citation>
    <scope>NUCLEOTIDE SEQUENCE [LARGE SCALE GENOMIC DNA]</scope>
    <source>
        <strain evidence="2">DSM 16012</strain>
    </source>
</reference>
<dbReference type="InterPro" id="IPR006660">
    <property type="entry name" value="Arsenate_reductase-like"/>
</dbReference>
<keyword evidence="3" id="KW-1185">Reference proteome</keyword>
<organism evidence="2 3">
    <name type="scientific">Siminovitchia fortis</name>
    <dbReference type="NCBI Taxonomy" id="254758"/>
    <lineage>
        <taxon>Bacteria</taxon>
        <taxon>Bacillati</taxon>
        <taxon>Bacillota</taxon>
        <taxon>Bacilli</taxon>
        <taxon>Bacillales</taxon>
        <taxon>Bacillaceae</taxon>
        <taxon>Siminovitchia</taxon>
    </lineage>
</organism>
<comment type="similarity">
    <text evidence="1">Belongs to the ArsC family.</text>
</comment>
<sequence length="121" mass="14052">MPLDVYSYPRCGTCRKAKKWLDDHDVDYNEIHIVEEPPSKDKLKDLYEKSGLELKKFFNTSGQKYRELGLKDKVKEAPEEELLEILASDGMLIKRPIVTDGQKVTVGFKEETFDEVWNKGK</sequence>
<dbReference type="EMBL" id="QYTU02000033">
    <property type="protein sequence ID" value="RWR06953.1"/>
    <property type="molecule type" value="Genomic_DNA"/>
</dbReference>
<dbReference type="InterPro" id="IPR036249">
    <property type="entry name" value="Thioredoxin-like_sf"/>
</dbReference>
<dbReference type="RefSeq" id="WP_120074541.1">
    <property type="nucleotide sequence ID" value="NZ_CP126113.1"/>
</dbReference>
<evidence type="ECO:0000313" key="3">
    <source>
        <dbReference type="Proteomes" id="UP000273811"/>
    </source>
</evidence>
<dbReference type="Pfam" id="PF03960">
    <property type="entry name" value="ArsC"/>
    <property type="match status" value="1"/>
</dbReference>
<dbReference type="NCBIfam" id="TIGR01617">
    <property type="entry name" value="arsC_related"/>
    <property type="match status" value="1"/>
</dbReference>
<evidence type="ECO:0000313" key="2">
    <source>
        <dbReference type="EMBL" id="RWR06953.1"/>
    </source>
</evidence>